<keyword evidence="9 12" id="KW-0786">Thiamine pyrophosphate</keyword>
<evidence type="ECO:0000256" key="8">
    <source>
        <dbReference type="ARBA" id="ARBA00022842"/>
    </source>
</evidence>
<keyword evidence="6 12" id="KW-0808">Transferase</keyword>
<keyword evidence="7 12" id="KW-0479">Metal-binding</keyword>
<evidence type="ECO:0000313" key="16">
    <source>
        <dbReference type="EMBL" id="GAV24472.1"/>
    </source>
</evidence>
<organism evidence="16 17">
    <name type="scientific">Carboxydothermus islandicus</name>
    <dbReference type="NCBI Taxonomy" id="661089"/>
    <lineage>
        <taxon>Bacteria</taxon>
        <taxon>Bacillati</taxon>
        <taxon>Bacillota</taxon>
        <taxon>Clostridia</taxon>
        <taxon>Thermoanaerobacterales</taxon>
        <taxon>Thermoanaerobacteraceae</taxon>
        <taxon>Carboxydothermus</taxon>
    </lineage>
</organism>
<evidence type="ECO:0000259" key="14">
    <source>
        <dbReference type="Pfam" id="PF02775"/>
    </source>
</evidence>
<comment type="cofactor">
    <cofactor evidence="12">
        <name>Mg(2+)</name>
        <dbReference type="ChEBI" id="CHEBI:18420"/>
    </cofactor>
    <text evidence="12">Binds 1 Mg(2+) ion per subunit.</text>
</comment>
<dbReference type="InterPro" id="IPR039368">
    <property type="entry name" value="AHAS_TPP"/>
</dbReference>
<comment type="pathway">
    <text evidence="2 12">Amino-acid biosynthesis; L-valine biosynthesis; L-valine from pyruvate: step 1/4.</text>
</comment>
<dbReference type="GO" id="GO:0000287">
    <property type="term" value="F:magnesium ion binding"/>
    <property type="evidence" value="ECO:0007669"/>
    <property type="project" value="UniProtKB-UniRule"/>
</dbReference>
<feature type="domain" description="Thiamine pyrophosphate enzyme central" evidence="13">
    <location>
        <begin position="192"/>
        <end position="326"/>
    </location>
</feature>
<dbReference type="PANTHER" id="PTHR18968:SF13">
    <property type="entry name" value="ACETOLACTATE SYNTHASE CATALYTIC SUBUNIT, MITOCHONDRIAL"/>
    <property type="match status" value="1"/>
</dbReference>
<evidence type="ECO:0000256" key="3">
    <source>
        <dbReference type="ARBA" id="ARBA00007812"/>
    </source>
</evidence>
<comment type="pathway">
    <text evidence="1 12">Amino-acid biosynthesis; L-isoleucine biosynthesis; L-isoleucine from 2-oxobutanoate: step 1/4.</text>
</comment>
<dbReference type="EMBL" id="BDJL01000007">
    <property type="protein sequence ID" value="GAV24472.1"/>
    <property type="molecule type" value="Genomic_DNA"/>
</dbReference>
<evidence type="ECO:0000256" key="1">
    <source>
        <dbReference type="ARBA" id="ARBA00004974"/>
    </source>
</evidence>
<dbReference type="CDD" id="cd02015">
    <property type="entry name" value="TPP_AHAS"/>
    <property type="match status" value="1"/>
</dbReference>
<dbReference type="InterPro" id="IPR011766">
    <property type="entry name" value="TPP_enzyme_TPP-bd"/>
</dbReference>
<dbReference type="GO" id="GO:0009097">
    <property type="term" value="P:isoleucine biosynthetic process"/>
    <property type="evidence" value="ECO:0007669"/>
    <property type="project" value="UniProtKB-UniPathway"/>
</dbReference>
<dbReference type="UniPathway" id="UPA00047">
    <property type="reaction ID" value="UER00055"/>
</dbReference>
<evidence type="ECO:0000256" key="10">
    <source>
        <dbReference type="ARBA" id="ARBA00023304"/>
    </source>
</evidence>
<dbReference type="UniPathway" id="UPA00049">
    <property type="reaction ID" value="UER00059"/>
</dbReference>
<dbReference type="Gene3D" id="3.40.50.1220">
    <property type="entry name" value="TPP-binding domain"/>
    <property type="match status" value="1"/>
</dbReference>
<comment type="similarity">
    <text evidence="3 12">Belongs to the TPP enzyme family.</text>
</comment>
<dbReference type="GO" id="GO:0009099">
    <property type="term" value="P:L-valine biosynthetic process"/>
    <property type="evidence" value="ECO:0007669"/>
    <property type="project" value="UniProtKB-UniPathway"/>
</dbReference>
<comment type="caution">
    <text evidence="16">The sequence shown here is derived from an EMBL/GenBank/DDBJ whole genome shotgun (WGS) entry which is preliminary data.</text>
</comment>
<protein>
    <recommendedName>
        <fullName evidence="4 12">Acetolactate synthase</fullName>
        <ecNumber evidence="4 12">2.2.1.6</ecNumber>
    </recommendedName>
</protein>
<reference evidence="17" key="1">
    <citation type="submission" date="2016-12" db="EMBL/GenBank/DDBJ databases">
        <title>Draft Genome Sequences od Carboxydothermus pertinax and islandicus, Hydrogenogenic Carboxydotrophic Bacteria.</title>
        <authorList>
            <person name="Fukuyama Y."/>
            <person name="Ohmae K."/>
            <person name="Yoneda Y."/>
            <person name="Yoshida T."/>
            <person name="Sako Y."/>
        </authorList>
    </citation>
    <scope>NUCLEOTIDE SEQUENCE [LARGE SCALE GENOMIC DNA]</scope>
    <source>
        <strain evidence="17">SET</strain>
    </source>
</reference>
<sequence length="554" mass="59960">MEITGAQALVKALEIEGVTTIFGYPGGAVVPLYDALSRSKIQHVLVRHEPGAIHAANGYARASGKVGVCVATSGPGATNLVTGIAAAYMDSVPVVVITGQVPTTMVGTDAFQEVDITGITMPITKHNFLVKNPADIPMVVKKAFYIASTGRPGPVLIDLPKDVAARTIDFKYPEKVEIRGYKPNLKGHPQKIAEAVKLIREAQRPVIIAGGGVIAANASQELYEFAVKAEIPVTNTLMGLTSFPQDSPLFLGMLGLHGTRYANLAVTECDVLIGLGVRFADRVTGELSGFAPKAKIIHIDVDPAEIGKNVRADVPIVGDVKNVLQEMLKQIEPQKHAEWLSQINTWKQEFPLKYEKDDFIKPQETIKLLGEKTTADTIIATDVGQHQMWTAQFYPFKKPRTFLTSGGLGCMGYGLPAAIGAAVAFRDKQVILITGDGSFQMNMGELATAREQNLSLKIILFVNKKLGMVKQLQEYYANKNYFGVDLGFVPDFVALAHAYGIPGRKITRPEEVDGALNEMLAHKGMYLLEVEISPEEKVLPMVLSGAPIGEAVDW</sequence>
<comment type="cofactor">
    <cofactor evidence="12">
        <name>thiamine diphosphate</name>
        <dbReference type="ChEBI" id="CHEBI:58937"/>
    </cofactor>
    <text evidence="12">Binds 1 thiamine pyrophosphate per subunit.</text>
</comment>
<dbReference type="FunFam" id="3.40.50.970:FF:000007">
    <property type="entry name" value="Acetolactate synthase"/>
    <property type="match status" value="1"/>
</dbReference>
<dbReference type="FunFam" id="3.40.50.1220:FF:000008">
    <property type="entry name" value="Acetolactate synthase"/>
    <property type="match status" value="1"/>
</dbReference>
<dbReference type="Pfam" id="PF02776">
    <property type="entry name" value="TPP_enzyme_N"/>
    <property type="match status" value="1"/>
</dbReference>
<dbReference type="InterPro" id="IPR012846">
    <property type="entry name" value="Acetolactate_synth_lsu"/>
</dbReference>
<dbReference type="GO" id="GO:0003984">
    <property type="term" value="F:acetolactate synthase activity"/>
    <property type="evidence" value="ECO:0007669"/>
    <property type="project" value="UniProtKB-EC"/>
</dbReference>
<evidence type="ECO:0000259" key="13">
    <source>
        <dbReference type="Pfam" id="PF00205"/>
    </source>
</evidence>
<evidence type="ECO:0000256" key="7">
    <source>
        <dbReference type="ARBA" id="ARBA00022723"/>
    </source>
</evidence>
<evidence type="ECO:0000256" key="5">
    <source>
        <dbReference type="ARBA" id="ARBA00022605"/>
    </source>
</evidence>
<dbReference type="AlphaFoldDB" id="A0A1L8CZX8"/>
<dbReference type="InterPro" id="IPR045229">
    <property type="entry name" value="TPP_enz"/>
</dbReference>
<dbReference type="SUPFAM" id="SSF52518">
    <property type="entry name" value="Thiamin diphosphate-binding fold (THDP-binding)"/>
    <property type="match status" value="2"/>
</dbReference>
<dbReference type="STRING" id="661089.ciss_04050"/>
<evidence type="ECO:0000256" key="4">
    <source>
        <dbReference type="ARBA" id="ARBA00013145"/>
    </source>
</evidence>
<dbReference type="Proteomes" id="UP000187338">
    <property type="component" value="Unassembled WGS sequence"/>
</dbReference>
<feature type="domain" description="Thiamine pyrophosphate enzyme TPP-binding" evidence="14">
    <location>
        <begin position="382"/>
        <end position="530"/>
    </location>
</feature>
<evidence type="ECO:0000313" key="17">
    <source>
        <dbReference type="Proteomes" id="UP000187338"/>
    </source>
</evidence>
<evidence type="ECO:0000256" key="6">
    <source>
        <dbReference type="ARBA" id="ARBA00022679"/>
    </source>
</evidence>
<dbReference type="InterPro" id="IPR012001">
    <property type="entry name" value="Thiamin_PyroP_enz_TPP-bd_dom"/>
</dbReference>
<keyword evidence="8 12" id="KW-0460">Magnesium</keyword>
<dbReference type="GO" id="GO:0005948">
    <property type="term" value="C:acetolactate synthase complex"/>
    <property type="evidence" value="ECO:0007669"/>
    <property type="project" value="TreeGrafter"/>
</dbReference>
<dbReference type="Gene3D" id="3.40.50.970">
    <property type="match status" value="2"/>
</dbReference>
<evidence type="ECO:0000259" key="15">
    <source>
        <dbReference type="Pfam" id="PF02776"/>
    </source>
</evidence>
<name>A0A1L8CZX8_9THEO</name>
<dbReference type="OrthoDB" id="4494979at2"/>
<dbReference type="InterPro" id="IPR012000">
    <property type="entry name" value="Thiamin_PyroP_enz_cen_dom"/>
</dbReference>
<dbReference type="NCBIfam" id="TIGR00118">
    <property type="entry name" value="acolac_lg"/>
    <property type="match status" value="1"/>
</dbReference>
<dbReference type="CDD" id="cd07035">
    <property type="entry name" value="TPP_PYR_POX_like"/>
    <property type="match status" value="1"/>
</dbReference>
<dbReference type="InterPro" id="IPR029061">
    <property type="entry name" value="THDP-binding"/>
</dbReference>
<dbReference type="RefSeq" id="WP_075864668.1">
    <property type="nucleotide sequence ID" value="NZ_BDJL01000007.1"/>
</dbReference>
<evidence type="ECO:0000256" key="2">
    <source>
        <dbReference type="ARBA" id="ARBA00005025"/>
    </source>
</evidence>
<evidence type="ECO:0000256" key="9">
    <source>
        <dbReference type="ARBA" id="ARBA00023052"/>
    </source>
</evidence>
<dbReference type="Pfam" id="PF00205">
    <property type="entry name" value="TPP_enzyme_M"/>
    <property type="match status" value="1"/>
</dbReference>
<dbReference type="InterPro" id="IPR029035">
    <property type="entry name" value="DHS-like_NAD/FAD-binding_dom"/>
</dbReference>
<gene>
    <name evidence="16" type="ORF">ciss_04050</name>
</gene>
<keyword evidence="5 12" id="KW-0028">Amino-acid biosynthesis</keyword>
<dbReference type="PANTHER" id="PTHR18968">
    <property type="entry name" value="THIAMINE PYROPHOSPHATE ENZYMES"/>
    <property type="match status" value="1"/>
</dbReference>
<dbReference type="GO" id="GO:0030976">
    <property type="term" value="F:thiamine pyrophosphate binding"/>
    <property type="evidence" value="ECO:0007669"/>
    <property type="project" value="UniProtKB-UniRule"/>
</dbReference>
<comment type="catalytic activity">
    <reaction evidence="11 12">
        <text>2 pyruvate + H(+) = (2S)-2-acetolactate + CO2</text>
        <dbReference type="Rhea" id="RHEA:25249"/>
        <dbReference type="ChEBI" id="CHEBI:15361"/>
        <dbReference type="ChEBI" id="CHEBI:15378"/>
        <dbReference type="ChEBI" id="CHEBI:16526"/>
        <dbReference type="ChEBI" id="CHEBI:58476"/>
        <dbReference type="EC" id="2.2.1.6"/>
    </reaction>
</comment>
<keyword evidence="10 12" id="KW-0100">Branched-chain amino acid biosynthesis</keyword>
<proteinExistence type="inferred from homology"/>
<dbReference type="Pfam" id="PF02775">
    <property type="entry name" value="TPP_enzyme_C"/>
    <property type="match status" value="1"/>
</dbReference>
<feature type="domain" description="Thiamine pyrophosphate enzyme N-terminal TPP-binding" evidence="15">
    <location>
        <begin position="4"/>
        <end position="117"/>
    </location>
</feature>
<accession>A0A1L8CZX8</accession>
<dbReference type="EC" id="2.2.1.6" evidence="4 12"/>
<dbReference type="SUPFAM" id="SSF52467">
    <property type="entry name" value="DHS-like NAD/FAD-binding domain"/>
    <property type="match status" value="1"/>
</dbReference>
<evidence type="ECO:0000256" key="11">
    <source>
        <dbReference type="ARBA" id="ARBA00048670"/>
    </source>
</evidence>
<keyword evidence="17" id="KW-1185">Reference proteome</keyword>
<evidence type="ECO:0000256" key="12">
    <source>
        <dbReference type="RuleBase" id="RU003591"/>
    </source>
</evidence>
<dbReference type="GO" id="GO:0050660">
    <property type="term" value="F:flavin adenine dinucleotide binding"/>
    <property type="evidence" value="ECO:0007669"/>
    <property type="project" value="InterPro"/>
</dbReference>